<dbReference type="InterPro" id="IPR025641">
    <property type="entry name" value="DUF4340"/>
</dbReference>
<dbReference type="Proteomes" id="UP000462363">
    <property type="component" value="Unassembled WGS sequence"/>
</dbReference>
<dbReference type="Pfam" id="PF14238">
    <property type="entry name" value="DUF4340"/>
    <property type="match status" value="1"/>
</dbReference>
<feature type="transmembrane region" description="Helical" evidence="1">
    <location>
        <begin position="7"/>
        <end position="25"/>
    </location>
</feature>
<keyword evidence="1" id="KW-1133">Transmembrane helix</keyword>
<proteinExistence type="predicted"/>
<evidence type="ECO:0000313" key="3">
    <source>
        <dbReference type="EMBL" id="MSS39656.1"/>
    </source>
</evidence>
<keyword evidence="1" id="KW-0812">Transmembrane</keyword>
<name>A0A844F573_CLOSV</name>
<feature type="domain" description="DUF4340" evidence="2">
    <location>
        <begin position="212"/>
        <end position="351"/>
    </location>
</feature>
<keyword evidence="1" id="KW-0472">Membrane</keyword>
<protein>
    <submittedName>
        <fullName evidence="3">DUF4340 domain-containing protein</fullName>
    </submittedName>
</protein>
<dbReference type="RefSeq" id="WP_154322235.1">
    <property type="nucleotide sequence ID" value="NZ_CP045695.1"/>
</dbReference>
<evidence type="ECO:0000259" key="2">
    <source>
        <dbReference type="Pfam" id="PF14238"/>
    </source>
</evidence>
<organism evidence="3 4">
    <name type="scientific">Clostridium scindens (strain JCM 10418 / VPI 12708)</name>
    <dbReference type="NCBI Taxonomy" id="29347"/>
    <lineage>
        <taxon>Bacteria</taxon>
        <taxon>Bacillati</taxon>
        <taxon>Bacillota</taxon>
        <taxon>Clostridia</taxon>
        <taxon>Lachnospirales</taxon>
        <taxon>Lachnospiraceae</taxon>
    </lineage>
</organism>
<accession>A0A844F573</accession>
<evidence type="ECO:0000256" key="1">
    <source>
        <dbReference type="SAM" id="Phobius"/>
    </source>
</evidence>
<reference evidence="3 4" key="1">
    <citation type="submission" date="2019-08" db="EMBL/GenBank/DDBJ databases">
        <title>In-depth cultivation of the pig gut microbiome towards novel bacterial diversity and tailored functional studies.</title>
        <authorList>
            <person name="Wylensek D."/>
            <person name="Hitch T.C.A."/>
            <person name="Clavel T."/>
        </authorList>
    </citation>
    <scope>NUCLEOTIDE SEQUENCE [LARGE SCALE GENOMIC DNA]</scope>
    <source>
        <strain evidence="3 4">BL-389-WT-3D</strain>
    </source>
</reference>
<gene>
    <name evidence="3" type="ORF">FYJ37_04625</name>
</gene>
<dbReference type="EMBL" id="VUMB01000007">
    <property type="protein sequence ID" value="MSS39656.1"/>
    <property type="molecule type" value="Genomic_DNA"/>
</dbReference>
<dbReference type="PROSITE" id="PS51257">
    <property type="entry name" value="PROKAR_LIPOPROTEIN"/>
    <property type="match status" value="1"/>
</dbReference>
<dbReference type="AlphaFoldDB" id="A0A844F573"/>
<sequence>MKQKRKIIVAGVLVLIIACGIYYLTADDRSKTDSSEGWICTKGTENITSIAINSGKDSQTLIFTKEEESWMGDDGSSYDNDRFAPYTATLGYMKAEEKLSASTADEKEEYGIDDSSYMVWVSYDDGEEYEYILGKDIDNLGMYLSADQGKSICLIDYRRTEDILEMVESLYDVALNGVKFDEIRGISLYSPEDGTVSMNRSESPRAGGDFYWNIFKPYGWIADTEKVNELINTIEENDVLKRTDEDVTLESSGLDAAEEELPSIGLYDTYDSEMIIYLGNTEGDYVYCKTNYLDNIYLISKEILKVADKRAEDLIDLTLYYYETPSIETCTIDFNGEVHVLEAEWETAENSNTRGQRYYLDKEMLTGSQYSSIVSWFTDTKAEKIEASASGGEGAILGTITIDRLSPPYQQIMTFCEVADNPQLVQVDLEKTGTAYINRKEFEEFQASFQ</sequence>
<evidence type="ECO:0000313" key="4">
    <source>
        <dbReference type="Proteomes" id="UP000462363"/>
    </source>
</evidence>
<comment type="caution">
    <text evidence="3">The sequence shown here is derived from an EMBL/GenBank/DDBJ whole genome shotgun (WGS) entry which is preliminary data.</text>
</comment>